<dbReference type="GO" id="GO:0003677">
    <property type="term" value="F:DNA binding"/>
    <property type="evidence" value="ECO:0007669"/>
    <property type="project" value="UniProtKB-UniRule"/>
</dbReference>
<keyword evidence="7 9" id="KW-0371">Homeobox</keyword>
<feature type="DNA-binding region" description="Homeobox" evidence="9">
    <location>
        <begin position="386"/>
        <end position="445"/>
    </location>
</feature>
<dbReference type="InterPro" id="IPR001356">
    <property type="entry name" value="HD"/>
</dbReference>
<evidence type="ECO:0000256" key="2">
    <source>
        <dbReference type="ARBA" id="ARBA00004141"/>
    </source>
</evidence>
<evidence type="ECO:0000256" key="8">
    <source>
        <dbReference type="ARBA" id="ARBA00023242"/>
    </source>
</evidence>
<dbReference type="InParanoid" id="K1QLM4"/>
<protein>
    <submittedName>
        <fullName evidence="11">Neuronal acetylcholine receptor subunit beta-3</fullName>
    </submittedName>
</protein>
<evidence type="ECO:0000256" key="7">
    <source>
        <dbReference type="ARBA" id="ARBA00023155"/>
    </source>
</evidence>
<dbReference type="EMBL" id="JH817657">
    <property type="protein sequence ID" value="EKC29690.1"/>
    <property type="molecule type" value="Genomic_DNA"/>
</dbReference>
<keyword evidence="4" id="KW-1133">Transmembrane helix</keyword>
<evidence type="ECO:0000313" key="11">
    <source>
        <dbReference type="EMBL" id="EKC29690.1"/>
    </source>
</evidence>
<dbReference type="Pfam" id="PF02931">
    <property type="entry name" value="Neur_chan_LBD"/>
    <property type="match status" value="1"/>
</dbReference>
<evidence type="ECO:0000256" key="10">
    <source>
        <dbReference type="RuleBase" id="RU000682"/>
    </source>
</evidence>
<dbReference type="SUPFAM" id="SSF46689">
    <property type="entry name" value="Homeodomain-like"/>
    <property type="match status" value="1"/>
</dbReference>
<dbReference type="Pfam" id="PF02932">
    <property type="entry name" value="Neur_chan_memb"/>
    <property type="match status" value="1"/>
</dbReference>
<name>K1QLM4_MAGGI</name>
<dbReference type="CDD" id="cd18989">
    <property type="entry name" value="LGIC_ECD_cation"/>
    <property type="match status" value="1"/>
</dbReference>
<dbReference type="CDD" id="cd00086">
    <property type="entry name" value="homeodomain"/>
    <property type="match status" value="1"/>
</dbReference>
<dbReference type="Gene3D" id="1.20.58.390">
    <property type="entry name" value="Neurotransmitter-gated ion-channel transmembrane domain"/>
    <property type="match status" value="1"/>
</dbReference>
<proteinExistence type="predicted"/>
<gene>
    <name evidence="11" type="ORF">CGI_10026078</name>
</gene>
<evidence type="ECO:0000256" key="4">
    <source>
        <dbReference type="ARBA" id="ARBA00022989"/>
    </source>
</evidence>
<keyword evidence="3" id="KW-0812">Transmembrane</keyword>
<keyword evidence="11" id="KW-0675">Receptor</keyword>
<dbReference type="InterPro" id="IPR009057">
    <property type="entry name" value="Homeodomain-like_sf"/>
</dbReference>
<dbReference type="InterPro" id="IPR036734">
    <property type="entry name" value="Neur_chan_lig-bd_sf"/>
</dbReference>
<dbReference type="SUPFAM" id="SSF63712">
    <property type="entry name" value="Nicotinic receptor ligand binding domain-like"/>
    <property type="match status" value="1"/>
</dbReference>
<keyword evidence="5 9" id="KW-0238">DNA-binding</keyword>
<dbReference type="GO" id="GO:0000981">
    <property type="term" value="F:DNA-binding transcription factor activity, RNA polymerase II-specific"/>
    <property type="evidence" value="ECO:0007669"/>
    <property type="project" value="InterPro"/>
</dbReference>
<dbReference type="FunFam" id="2.70.170.10:FF:000028">
    <property type="entry name" value="AcetylCholine Receptor"/>
    <property type="match status" value="1"/>
</dbReference>
<dbReference type="AlphaFoldDB" id="K1QLM4"/>
<dbReference type="CDD" id="cd19051">
    <property type="entry name" value="LGIC_TM_cation"/>
    <property type="match status" value="1"/>
</dbReference>
<dbReference type="Gene3D" id="1.10.10.60">
    <property type="entry name" value="Homeodomain-like"/>
    <property type="match status" value="1"/>
</dbReference>
<dbReference type="HOGENOM" id="CLU_494541_0_0_1"/>
<dbReference type="SMART" id="SM00389">
    <property type="entry name" value="HOX"/>
    <property type="match status" value="1"/>
</dbReference>
<comment type="subcellular location">
    <subcellularLocation>
        <location evidence="2">Membrane</location>
        <topology evidence="2">Multi-pass membrane protein</topology>
    </subcellularLocation>
    <subcellularLocation>
        <location evidence="1 9 10">Nucleus</location>
    </subcellularLocation>
</comment>
<dbReference type="SUPFAM" id="SSF90112">
    <property type="entry name" value="Neurotransmitter-gated ion-channel transmembrane pore"/>
    <property type="match status" value="1"/>
</dbReference>
<dbReference type="FunFam" id="1.10.10.60:FF:000679">
    <property type="entry name" value="Homeobox protein aristaless"/>
    <property type="match status" value="1"/>
</dbReference>
<evidence type="ECO:0000256" key="3">
    <source>
        <dbReference type="ARBA" id="ARBA00022692"/>
    </source>
</evidence>
<evidence type="ECO:0000256" key="6">
    <source>
        <dbReference type="ARBA" id="ARBA00023136"/>
    </source>
</evidence>
<accession>K1QLM4</accession>
<evidence type="ECO:0000256" key="9">
    <source>
        <dbReference type="PROSITE-ProRule" id="PRU00108"/>
    </source>
</evidence>
<reference evidence="11" key="1">
    <citation type="journal article" date="2012" name="Nature">
        <title>The oyster genome reveals stress adaptation and complexity of shell formation.</title>
        <authorList>
            <person name="Zhang G."/>
            <person name="Fang X."/>
            <person name="Guo X."/>
            <person name="Li L."/>
            <person name="Luo R."/>
            <person name="Xu F."/>
            <person name="Yang P."/>
            <person name="Zhang L."/>
            <person name="Wang X."/>
            <person name="Qi H."/>
            <person name="Xiong Z."/>
            <person name="Que H."/>
            <person name="Xie Y."/>
            <person name="Holland P.W."/>
            <person name="Paps J."/>
            <person name="Zhu Y."/>
            <person name="Wu F."/>
            <person name="Chen Y."/>
            <person name="Wang J."/>
            <person name="Peng C."/>
            <person name="Meng J."/>
            <person name="Yang L."/>
            <person name="Liu J."/>
            <person name="Wen B."/>
            <person name="Zhang N."/>
            <person name="Huang Z."/>
            <person name="Zhu Q."/>
            <person name="Feng Y."/>
            <person name="Mount A."/>
            <person name="Hedgecock D."/>
            <person name="Xu Z."/>
            <person name="Liu Y."/>
            <person name="Domazet-Loso T."/>
            <person name="Du Y."/>
            <person name="Sun X."/>
            <person name="Zhang S."/>
            <person name="Liu B."/>
            <person name="Cheng P."/>
            <person name="Jiang X."/>
            <person name="Li J."/>
            <person name="Fan D."/>
            <person name="Wang W."/>
            <person name="Fu W."/>
            <person name="Wang T."/>
            <person name="Wang B."/>
            <person name="Zhang J."/>
            <person name="Peng Z."/>
            <person name="Li Y."/>
            <person name="Li N."/>
            <person name="Wang J."/>
            <person name="Chen M."/>
            <person name="He Y."/>
            <person name="Tan F."/>
            <person name="Song X."/>
            <person name="Zheng Q."/>
            <person name="Huang R."/>
            <person name="Yang H."/>
            <person name="Du X."/>
            <person name="Chen L."/>
            <person name="Yang M."/>
            <person name="Gaffney P.M."/>
            <person name="Wang S."/>
            <person name="Luo L."/>
            <person name="She Z."/>
            <person name="Ming Y."/>
            <person name="Huang W."/>
            <person name="Zhang S."/>
            <person name="Huang B."/>
            <person name="Zhang Y."/>
            <person name="Qu T."/>
            <person name="Ni P."/>
            <person name="Miao G."/>
            <person name="Wang J."/>
            <person name="Wang Q."/>
            <person name="Steinberg C.E."/>
            <person name="Wang H."/>
            <person name="Li N."/>
            <person name="Qian L."/>
            <person name="Zhang G."/>
            <person name="Li Y."/>
            <person name="Yang H."/>
            <person name="Liu X."/>
            <person name="Wang J."/>
            <person name="Yin Y."/>
            <person name="Wang J."/>
        </authorList>
    </citation>
    <scope>NUCLEOTIDE SEQUENCE [LARGE SCALE GENOMIC DNA]</scope>
    <source>
        <strain evidence="11">05x7-T-G4-1.051#20</strain>
    </source>
</reference>
<evidence type="ECO:0000256" key="1">
    <source>
        <dbReference type="ARBA" id="ARBA00004123"/>
    </source>
</evidence>
<dbReference type="GO" id="GO:0005230">
    <property type="term" value="F:extracellular ligand-gated monoatomic ion channel activity"/>
    <property type="evidence" value="ECO:0007669"/>
    <property type="project" value="InterPro"/>
</dbReference>
<dbReference type="PANTHER" id="PTHR18945">
    <property type="entry name" value="NEUROTRANSMITTER GATED ION CHANNEL"/>
    <property type="match status" value="1"/>
</dbReference>
<dbReference type="PROSITE" id="PS00027">
    <property type="entry name" value="HOMEOBOX_1"/>
    <property type="match status" value="1"/>
</dbReference>
<dbReference type="InterPro" id="IPR006029">
    <property type="entry name" value="Neurotrans-gated_channel_TM"/>
</dbReference>
<dbReference type="PROSITE" id="PS50071">
    <property type="entry name" value="HOMEOBOX_2"/>
    <property type="match status" value="1"/>
</dbReference>
<evidence type="ECO:0000256" key="5">
    <source>
        <dbReference type="ARBA" id="ARBA00023125"/>
    </source>
</evidence>
<dbReference type="Gene3D" id="2.70.170.10">
    <property type="entry name" value="Neurotransmitter-gated ion-channel ligand-binding domain"/>
    <property type="match status" value="1"/>
</dbReference>
<dbReference type="GO" id="GO:0016020">
    <property type="term" value="C:membrane"/>
    <property type="evidence" value="ECO:0007669"/>
    <property type="project" value="UniProtKB-SubCell"/>
</dbReference>
<dbReference type="PRINTS" id="PR00252">
    <property type="entry name" value="NRIONCHANNEL"/>
</dbReference>
<dbReference type="GO" id="GO:0005634">
    <property type="term" value="C:nucleus"/>
    <property type="evidence" value="ECO:0007669"/>
    <property type="project" value="UniProtKB-SubCell"/>
</dbReference>
<dbReference type="InterPro" id="IPR036719">
    <property type="entry name" value="Neuro-gated_channel_TM_sf"/>
</dbReference>
<dbReference type="InterPro" id="IPR006202">
    <property type="entry name" value="Neur_chan_lig-bd"/>
</dbReference>
<dbReference type="InterPro" id="IPR038050">
    <property type="entry name" value="Neuro_actylchol_rec"/>
</dbReference>
<keyword evidence="6" id="KW-0472">Membrane</keyword>
<organism evidence="11">
    <name type="scientific">Magallana gigas</name>
    <name type="common">Pacific oyster</name>
    <name type="synonym">Crassostrea gigas</name>
    <dbReference type="NCBI Taxonomy" id="29159"/>
    <lineage>
        <taxon>Eukaryota</taxon>
        <taxon>Metazoa</taxon>
        <taxon>Spiralia</taxon>
        <taxon>Lophotrochozoa</taxon>
        <taxon>Mollusca</taxon>
        <taxon>Bivalvia</taxon>
        <taxon>Autobranchia</taxon>
        <taxon>Pteriomorphia</taxon>
        <taxon>Ostreida</taxon>
        <taxon>Ostreoidea</taxon>
        <taxon>Ostreidae</taxon>
        <taxon>Magallana</taxon>
    </lineage>
</organism>
<dbReference type="InterPro" id="IPR006201">
    <property type="entry name" value="Neur_channel"/>
</dbReference>
<keyword evidence="8 9" id="KW-0539">Nucleus</keyword>
<dbReference type="InterPro" id="IPR017970">
    <property type="entry name" value="Homeobox_CS"/>
</dbReference>
<dbReference type="GO" id="GO:0004888">
    <property type="term" value="F:transmembrane signaling receptor activity"/>
    <property type="evidence" value="ECO:0007669"/>
    <property type="project" value="InterPro"/>
</dbReference>
<dbReference type="Pfam" id="PF00046">
    <property type="entry name" value="Homeodomain"/>
    <property type="match status" value="1"/>
</dbReference>
<sequence>MISLWTVLILICYPSRGLLTVAYTLEDEQNLQTALLSGYSKGLRPGRDRSFPMTLNMSFGLLSIKEFDLNTGKFSLTGVFQLNWIDERLSWNPANYNQTNSTVISQSLLWLPDLINVNPYEEITGLRLGLSIVVESTGLCNWYAIQTFETVCDTDVTNYPFDTQICSLKFYVWGYEPTDIDVVFVAPKVVLGLYSENGIWEIQDSATYTKINVYNYKEIIVDLFLKRRTSYYVVSLILPLIFIAFLMGFVFLLPADSGERVGFSTTVLLSIVVYLTIIQDILPESSEPNVSTLGFILVTFVVNGSFVVIAVIISLRIQGQSCQKAVPQCINRVALYLRRRRKTKDMVEPLDTKSELNYEDEEEKVTWHEVAKCFDMFCPSSRLKTQRRFRTTFSKGQLSELENIFLQNHYPDVFQRELLAMKLDLTESRVQVWFQNRRAKWRKHLKVSHAKNFEDDSFPTPATIPYATLHSPREKRCDLPHSESPSITSGSMGGIYDRKSSPYYCTSPPDYRPRYQSVALPSTDEERDFTSSSFEGDYCLKMVTAIQSSFY</sequence>